<dbReference type="Pfam" id="PF13426">
    <property type="entry name" value="PAS_9"/>
    <property type="match status" value="2"/>
</dbReference>
<evidence type="ECO:0000256" key="8">
    <source>
        <dbReference type="SAM" id="Phobius"/>
    </source>
</evidence>
<gene>
    <name evidence="10" type="ORF">HYH03_012730</name>
</gene>
<feature type="compositionally biased region" description="Low complexity" evidence="7">
    <location>
        <begin position="1642"/>
        <end position="1653"/>
    </location>
</feature>
<feature type="compositionally biased region" description="Polar residues" evidence="7">
    <location>
        <begin position="2461"/>
        <end position="2477"/>
    </location>
</feature>
<dbReference type="NCBIfam" id="TIGR00229">
    <property type="entry name" value="sensory_box"/>
    <property type="match status" value="1"/>
</dbReference>
<feature type="region of interest" description="Disordered" evidence="7">
    <location>
        <begin position="1361"/>
        <end position="1422"/>
    </location>
</feature>
<dbReference type="InterPro" id="IPR000014">
    <property type="entry name" value="PAS"/>
</dbReference>
<feature type="transmembrane region" description="Helical" evidence="8">
    <location>
        <begin position="2324"/>
        <end position="2349"/>
    </location>
</feature>
<evidence type="ECO:0000256" key="7">
    <source>
        <dbReference type="SAM" id="MobiDB-lite"/>
    </source>
</evidence>
<accession>A0A835XRG0</accession>
<feature type="compositionally biased region" description="Low complexity" evidence="7">
    <location>
        <begin position="9"/>
        <end position="22"/>
    </location>
</feature>
<feature type="compositionally biased region" description="Acidic residues" evidence="7">
    <location>
        <begin position="1973"/>
        <end position="1983"/>
    </location>
</feature>
<dbReference type="GO" id="GO:0016301">
    <property type="term" value="F:kinase activity"/>
    <property type="evidence" value="ECO:0007669"/>
    <property type="project" value="UniProtKB-KW"/>
</dbReference>
<keyword evidence="2" id="KW-0716">Sensory transduction</keyword>
<feature type="region of interest" description="Disordered" evidence="7">
    <location>
        <begin position="535"/>
        <end position="557"/>
    </location>
</feature>
<reference evidence="10" key="1">
    <citation type="journal article" date="2020" name="bioRxiv">
        <title>Comparative genomics of Chlamydomonas.</title>
        <authorList>
            <person name="Craig R.J."/>
            <person name="Hasan A.R."/>
            <person name="Ness R.W."/>
            <person name="Keightley P.D."/>
        </authorList>
    </citation>
    <scope>NUCLEOTIDE SEQUENCE</scope>
    <source>
        <strain evidence="10">CCAP 11/70</strain>
    </source>
</reference>
<sequence>MARPALTRSESVASSAVEQAAELPERDETEEAERDELRQILLDAWQLFTTVLNPEMGWDINPDSTLWKCVSVLSFGWLKDLGYTWYLVILYTIAGLLALNLMLCVWVAWSFKEQKFDYVWPIRVVRGFSYVFIQVFDITSLNFLQLGLSCNFMGPAEPHMHMALFPQYSCSSLPHIVQVIVSGVLLGVFVVVAMLVNMSEALMTLTGVFFGYPKLAAAFYLVLTLWLAWTYLRWVPHLVSWVNYLKAGVAVAIVGVAAVQVAIVALPAGSADAAHTLTLVMAIGLVPLFLLGGLATWLRIRLFTRAVLKAFKTTDPEAVKPEDIYHFADPRDIEVAARSARVWVDLYTLQKAAMHQGHTIIKSGVALYSDSAYATLLHANYMIDVLEFTQTGAKQLEAARKLNPSLMCRFMLFVRQQQATQKAASSTVGQGGTMDLLGYVEYQRKQRMVVRHHKDALLAMARFWRILGGSSVSFTSLSKSLEDIDTSVRQAELAYRLGLEVYGNSPKLVRLYAKFLETIKQDPWAAAAYNAQADKLEQNKDEDGQGPTLPDGTPMSRMDDVDKGVVVVNAFGDIQVANKKLHSMFGYKKGELDGKNVMAIMPAHEAKRHPAILRKYIDSGEKAVPYFRHPVVAVHRERVAFTVRIGVSRASGLGEDSVFIGILEALPTEAGVGRLWITPEGVIMLCDAGFVTCFGYHPEDIVGTQIDTLLRSTATEEEAKSGADVWAASRAKDDTQELLQRILDNALTPEMNANRAPTDPLPTTPCRILHKYDVAKEVRITAKGDLSKYRTLMHANVFELRLHLVSDEPQLLMVVERKGSIRHMSGDVAKVLGISAAGDTQQEGPLKGRKEGGGGGARTSDAQVMMELSDEGNHLHSLDDFLPAPWKHLHHRHLKHVSATNSPLQLTTAWGCQTAIPLDSSGGGSGPTMRLVGLHGKPVFVRAVVMSREVGGEPVHVVRMARSSLPEALSERCLRVRVTESGAIQPVHGDTAADGEEASAVTRAAEEAAQALFGFTAKQLEGCRIWDFVALAPGGRDAVSSSDGSAQAAAKPRAKPRRDLLAEAAAVLDGREGPAAGEGAGEDATAPGWPMGGEAGELNMRTWDSMITCALQTPGISWRVSVVPPSAAAEAAAMGNPERAAALLARRTKQAILRLDVSLPGSGTQAQGLPSGQLLMHAELWAEDTVTGVLELDAKGCVASVKEEDLRPAGLLFGLPRSELVGAELGSLLRLGPGQSAAGLLNESGVVKKSSLKTNNTRKEHGDGYKVGPVHRMEGFHRDCAPLGVAVQVVGKPGNNAPVTAILRITKPPTGGAIPLPPPSRALSMMPGAGAMALAARAMAGGPGSRTGGSKFSEPQASFQLRTRHNETKTSFTADSAAAAEGGNPRPGARAKAAGPPALSAPPLPCTVDLPTGSQAPGGPAGAAALAVGIAALRNSVNRRSQDVASAAGGKGDDPAAGAPAAEGSRKGTPPKLEPPAAAVASKSRLALGSPRTSALLQEMEEAGLGEDAKEAAGAKPGSPLRPPSNRGSDKDGADSDEAPPPKEGPGFDRIKKWVKSDGEFYVNQRASVTGGGSVGEPDILDGFNEEEDDGAGSYGATSRATSSRWGGASIKQRAAQGDARVSGGQLDDLTEAADLRPPAGKHPAAAVGAEAHAVADDQGSDGGESAHSGMSGYSGVDDANTPADFKRGKRYRKLVKLMDSQQARRVVVRFKRGMWLLLLACGIVHIVCLAILLVSMKTQDESFGNLKEAGSAMRYLQKSLVAARALDQVYRGNGNNNTYTAADADTFANEILEYASLYREENSRILMTLDPELAQDLYYTRTVTKVWAGRNATSGEDIYTDTPVWDLITRVYVSAKAVFQNYLTWHAQGINIADTESGTLMLKSGESIIPENDQVMDALLEEAQSKTDTVKVLQLIFLIIEGCVVTCCVTIGSVYLLHMACKQRYLLYETFLSIPVGLTRALASQTAHMLDDDASDDEEGEEEGGHQDGAGKANEGDDGGKGAGAAHPKRRALFGGGVDDDEGVDQGKGGKAAAYGHSNGVGAADIFSKATGKRHGGLRSNSNADVEHSPRSWFSKLQFWRSNTVAPAPAASRRQLKRDSHIVYGMLVIVGIYSFLIILFYSICYVLLVPTANMVAIQVPVAHTSERTYGTIYFAQELLSNKNASLVAEHVAALQAKFFALREAYYTLRMGADAHIVLGPEAESFAGVTSYGIVDDSPAMTQLFYGNDVCLRTEHLPCPGPEWRFYQVSRSGIDAMMIQLAEEVDALCRNAMAAAATGAPLPDLNASQWDYIYNIGMQDLADGTLRISEQHHDDIQSTYSMVVLLHVICFILIACVFVGFISFLYVPLVRRMQKEKARIAEMMSQLPTELDVMKLVTAALVDGKAASNEKADKGKSRSRASMGAAPAAGGSDRWKAAPSDAPPGNGTGDGSGEDRVAPSSGPTGAMEAVGTKQWKDILNRANSLGSKQALTPRRSNGGNGKL</sequence>
<dbReference type="InterPro" id="IPR057352">
    <property type="entry name" value="TPR_TmcB/C"/>
</dbReference>
<feature type="transmembrane region" description="Helical" evidence="8">
    <location>
        <begin position="277"/>
        <end position="298"/>
    </location>
</feature>
<dbReference type="PANTHER" id="PTHR31600">
    <property type="entry name" value="TINY MACROCYSTS PROTEIN B-RELATED"/>
    <property type="match status" value="1"/>
</dbReference>
<feature type="compositionally biased region" description="Polar residues" evidence="7">
    <location>
        <begin position="1596"/>
        <end position="1605"/>
    </location>
</feature>
<comment type="caution">
    <text evidence="10">The sequence shown here is derived from an EMBL/GenBank/DDBJ whole genome shotgun (WGS) entry which is preliminary data.</text>
</comment>
<keyword evidence="8" id="KW-1133">Transmembrane helix</keyword>
<evidence type="ECO:0000256" key="5">
    <source>
        <dbReference type="ARBA" id="ARBA00022777"/>
    </source>
</evidence>
<feature type="region of interest" description="Disordered" evidence="7">
    <location>
        <begin position="1506"/>
        <end position="1552"/>
    </location>
</feature>
<dbReference type="InterPro" id="IPR052994">
    <property type="entry name" value="Tiny_macrocysts_regulators"/>
</dbReference>
<feature type="transmembrane region" description="Helical" evidence="8">
    <location>
        <begin position="1715"/>
        <end position="1737"/>
    </location>
</feature>
<dbReference type="Proteomes" id="UP000612055">
    <property type="component" value="Unassembled WGS sequence"/>
</dbReference>
<feature type="region of interest" description="Disordered" evidence="7">
    <location>
        <begin position="1071"/>
        <end position="1090"/>
    </location>
</feature>
<feature type="transmembrane region" description="Helical" evidence="8">
    <location>
        <begin position="244"/>
        <end position="265"/>
    </location>
</feature>
<evidence type="ECO:0000256" key="1">
    <source>
        <dbReference type="ARBA" id="ARBA00022543"/>
    </source>
</evidence>
<keyword evidence="1" id="KW-0157">Chromophore</keyword>
<evidence type="ECO:0000313" key="11">
    <source>
        <dbReference type="Proteomes" id="UP000612055"/>
    </source>
</evidence>
<evidence type="ECO:0000256" key="6">
    <source>
        <dbReference type="ARBA" id="ARBA00022840"/>
    </source>
</evidence>
<dbReference type="InterPro" id="IPR035965">
    <property type="entry name" value="PAS-like_dom_sf"/>
</dbReference>
<dbReference type="EMBL" id="JAEHOE010000080">
    <property type="protein sequence ID" value="KAG2488731.1"/>
    <property type="molecule type" value="Genomic_DNA"/>
</dbReference>
<organism evidence="10 11">
    <name type="scientific">Edaphochlamys debaryana</name>
    <dbReference type="NCBI Taxonomy" id="47281"/>
    <lineage>
        <taxon>Eukaryota</taxon>
        <taxon>Viridiplantae</taxon>
        <taxon>Chlorophyta</taxon>
        <taxon>core chlorophytes</taxon>
        <taxon>Chlorophyceae</taxon>
        <taxon>CS clade</taxon>
        <taxon>Chlamydomonadales</taxon>
        <taxon>Chlamydomonadales incertae sedis</taxon>
        <taxon>Edaphochlamys</taxon>
    </lineage>
</organism>
<evidence type="ECO:0000256" key="2">
    <source>
        <dbReference type="ARBA" id="ARBA00022606"/>
    </source>
</evidence>
<feature type="region of interest" description="Disordered" evidence="7">
    <location>
        <begin position="1970"/>
        <end position="2032"/>
    </location>
</feature>
<keyword evidence="4" id="KW-0547">Nucleotide-binding</keyword>
<feature type="transmembrane region" description="Helical" evidence="8">
    <location>
        <begin position="83"/>
        <end position="109"/>
    </location>
</feature>
<dbReference type="Pfam" id="PF25474">
    <property type="entry name" value="TPR_TmcB"/>
    <property type="match status" value="1"/>
</dbReference>
<feature type="compositionally biased region" description="Low complexity" evidence="7">
    <location>
        <begin position="2400"/>
        <end position="2412"/>
    </location>
</feature>
<dbReference type="SMART" id="SM00091">
    <property type="entry name" value="PAS"/>
    <property type="match status" value="1"/>
</dbReference>
<keyword evidence="6" id="KW-0067">ATP-binding</keyword>
<name>A0A835XRG0_9CHLO</name>
<dbReference type="PANTHER" id="PTHR31600:SF2">
    <property type="entry name" value="GAMETE ENRICHED GENE 10 PROTEIN-RELATED"/>
    <property type="match status" value="1"/>
</dbReference>
<feature type="domain" description="PAS" evidence="9">
    <location>
        <begin position="558"/>
        <end position="620"/>
    </location>
</feature>
<keyword evidence="1" id="KW-0675">Receptor</keyword>
<feature type="region of interest" description="Disordered" evidence="7">
    <location>
        <begin position="2387"/>
        <end position="2483"/>
    </location>
</feature>
<dbReference type="GO" id="GO:0005524">
    <property type="term" value="F:ATP binding"/>
    <property type="evidence" value="ECO:0007669"/>
    <property type="project" value="UniProtKB-KW"/>
</dbReference>
<dbReference type="SUPFAM" id="SSF55785">
    <property type="entry name" value="PYP-like sensor domain (PAS domain)"/>
    <property type="match status" value="1"/>
</dbReference>
<feature type="region of interest" description="Disordered" evidence="7">
    <location>
        <begin position="1037"/>
        <end position="1057"/>
    </location>
</feature>
<keyword evidence="8" id="KW-0472">Membrane</keyword>
<protein>
    <recommendedName>
        <fullName evidence="9">PAS domain-containing protein</fullName>
    </recommendedName>
</protein>
<feature type="transmembrane region" description="Helical" evidence="8">
    <location>
        <begin position="215"/>
        <end position="232"/>
    </location>
</feature>
<feature type="region of interest" description="Disordered" evidence="7">
    <location>
        <begin position="1565"/>
        <end position="1682"/>
    </location>
</feature>
<dbReference type="FunFam" id="3.30.450.20:FF:000060">
    <property type="entry name" value="Sensor protein FixL"/>
    <property type="match status" value="1"/>
</dbReference>
<keyword evidence="3" id="KW-0808">Transferase</keyword>
<evidence type="ECO:0000313" key="10">
    <source>
        <dbReference type="EMBL" id="KAG2488731.1"/>
    </source>
</evidence>
<feature type="compositionally biased region" description="Low complexity" evidence="7">
    <location>
        <begin position="1386"/>
        <end position="1398"/>
    </location>
</feature>
<evidence type="ECO:0000259" key="9">
    <source>
        <dbReference type="PROSITE" id="PS50112"/>
    </source>
</evidence>
<feature type="compositionally biased region" description="Low complexity" evidence="7">
    <location>
        <begin position="1073"/>
        <end position="1088"/>
    </location>
</feature>
<proteinExistence type="predicted"/>
<keyword evidence="11" id="KW-1185">Reference proteome</keyword>
<feature type="transmembrane region" description="Helical" evidence="8">
    <location>
        <begin position="1916"/>
        <end position="1938"/>
    </location>
</feature>
<evidence type="ECO:0000256" key="4">
    <source>
        <dbReference type="ARBA" id="ARBA00022741"/>
    </source>
</evidence>
<feature type="region of interest" description="Disordered" evidence="7">
    <location>
        <begin position="1442"/>
        <end position="1490"/>
    </location>
</feature>
<keyword evidence="5" id="KW-0418">Kinase</keyword>
<keyword evidence="1" id="KW-0600">Photoreceptor protein</keyword>
<dbReference type="Gene3D" id="3.30.450.20">
    <property type="entry name" value="PAS domain"/>
    <property type="match status" value="1"/>
</dbReference>
<dbReference type="GO" id="GO:0009881">
    <property type="term" value="F:photoreceptor activity"/>
    <property type="evidence" value="ECO:0007669"/>
    <property type="project" value="UniProtKB-KW"/>
</dbReference>
<feature type="transmembrane region" description="Helical" evidence="8">
    <location>
        <begin position="175"/>
        <end position="195"/>
    </location>
</feature>
<dbReference type="PROSITE" id="PS50112">
    <property type="entry name" value="PAS"/>
    <property type="match status" value="1"/>
</dbReference>
<evidence type="ECO:0000256" key="3">
    <source>
        <dbReference type="ARBA" id="ARBA00022679"/>
    </source>
</evidence>
<feature type="transmembrane region" description="Helical" evidence="8">
    <location>
        <begin position="2103"/>
        <end position="2129"/>
    </location>
</feature>
<feature type="region of interest" description="Disordered" evidence="7">
    <location>
        <begin position="1"/>
        <end position="31"/>
    </location>
</feature>
<feature type="region of interest" description="Disordered" evidence="7">
    <location>
        <begin position="839"/>
        <end position="859"/>
    </location>
</feature>
<keyword evidence="8" id="KW-0812">Transmembrane</keyword>
<dbReference type="CDD" id="cd00130">
    <property type="entry name" value="PAS"/>
    <property type="match status" value="1"/>
</dbReference>